<dbReference type="AlphaFoldDB" id="A0A0N4XI59"/>
<proteinExistence type="predicted"/>
<keyword evidence="2" id="KW-1185">Reference proteome</keyword>
<evidence type="ECO:0000313" key="1">
    <source>
        <dbReference type="EMBL" id="VDL65801.1"/>
    </source>
</evidence>
<evidence type="ECO:0000313" key="3">
    <source>
        <dbReference type="WBParaSite" id="NBR_0000221101-mRNA-1"/>
    </source>
</evidence>
<accession>A0A0N4XI59</accession>
<protein>
    <submittedName>
        <fullName evidence="1 3">Uncharacterized protein</fullName>
    </submittedName>
</protein>
<sequence>MASADSSKRLAPPSATQPVKMSVLAVRSQVFTVVTTTSAPEYGSFSSTPCCLPLSPLGARVLEFGTHPRLRL</sequence>
<dbReference type="WBParaSite" id="NBR_0000221101-mRNA-1">
    <property type="protein sequence ID" value="NBR_0000221101-mRNA-1"/>
    <property type="gene ID" value="NBR_0000221101"/>
</dbReference>
<name>A0A0N4XI59_NIPBR</name>
<evidence type="ECO:0000313" key="2">
    <source>
        <dbReference type="Proteomes" id="UP000271162"/>
    </source>
</evidence>
<dbReference type="EMBL" id="UYSL01002371">
    <property type="protein sequence ID" value="VDL65801.1"/>
    <property type="molecule type" value="Genomic_DNA"/>
</dbReference>
<dbReference type="Proteomes" id="UP000271162">
    <property type="component" value="Unassembled WGS sequence"/>
</dbReference>
<organism evidence="3">
    <name type="scientific">Nippostrongylus brasiliensis</name>
    <name type="common">Rat hookworm</name>
    <dbReference type="NCBI Taxonomy" id="27835"/>
    <lineage>
        <taxon>Eukaryota</taxon>
        <taxon>Metazoa</taxon>
        <taxon>Ecdysozoa</taxon>
        <taxon>Nematoda</taxon>
        <taxon>Chromadorea</taxon>
        <taxon>Rhabditida</taxon>
        <taxon>Rhabditina</taxon>
        <taxon>Rhabditomorpha</taxon>
        <taxon>Strongyloidea</taxon>
        <taxon>Heligmosomidae</taxon>
        <taxon>Nippostrongylus</taxon>
    </lineage>
</organism>
<reference evidence="3" key="1">
    <citation type="submission" date="2017-02" db="UniProtKB">
        <authorList>
            <consortium name="WormBaseParasite"/>
        </authorList>
    </citation>
    <scope>IDENTIFICATION</scope>
</reference>
<reference evidence="1 2" key="2">
    <citation type="submission" date="2018-11" db="EMBL/GenBank/DDBJ databases">
        <authorList>
            <consortium name="Pathogen Informatics"/>
        </authorList>
    </citation>
    <scope>NUCLEOTIDE SEQUENCE [LARGE SCALE GENOMIC DNA]</scope>
</reference>
<gene>
    <name evidence="1" type="ORF">NBR_LOCUS2212</name>
</gene>